<comment type="catalytic activity">
    <reaction evidence="7">
        <text>L-homoserine + ATP = O-phospho-L-homoserine + ADP + H(+)</text>
        <dbReference type="Rhea" id="RHEA:13985"/>
        <dbReference type="ChEBI" id="CHEBI:15378"/>
        <dbReference type="ChEBI" id="CHEBI:30616"/>
        <dbReference type="ChEBI" id="CHEBI:57476"/>
        <dbReference type="ChEBI" id="CHEBI:57590"/>
        <dbReference type="ChEBI" id="CHEBI:456216"/>
        <dbReference type="EC" id="2.7.1.39"/>
    </reaction>
</comment>
<dbReference type="InterPro" id="IPR014721">
    <property type="entry name" value="Ribsml_uS5_D2-typ_fold_subgr"/>
</dbReference>
<dbReference type="HAMAP" id="MF_00384">
    <property type="entry name" value="Homoser_kinase"/>
    <property type="match status" value="1"/>
</dbReference>
<dbReference type="RefSeq" id="WP_170147903.1">
    <property type="nucleotide sequence ID" value="NZ_QREG01000004.1"/>
</dbReference>
<comment type="function">
    <text evidence="7">Catalyzes the ATP-dependent phosphorylation of L-homoserine to L-homoserine phosphate.</text>
</comment>
<keyword evidence="6 7" id="KW-0067">ATP-binding</keyword>
<dbReference type="UniPathway" id="UPA00050">
    <property type="reaction ID" value="UER00064"/>
</dbReference>
<evidence type="ECO:0000313" key="11">
    <source>
        <dbReference type="EMBL" id="REE01056.1"/>
    </source>
</evidence>
<dbReference type="InterPro" id="IPR006204">
    <property type="entry name" value="GHMP_kinase_N_dom"/>
</dbReference>
<dbReference type="EC" id="2.7.1.39" evidence="7 8"/>
<feature type="domain" description="GHMP kinase C-terminal" evidence="10">
    <location>
        <begin position="208"/>
        <end position="285"/>
    </location>
</feature>
<keyword evidence="5 7" id="KW-0418">Kinase</keyword>
<dbReference type="NCBIfam" id="NF002288">
    <property type="entry name" value="PRK01212.1-4"/>
    <property type="match status" value="1"/>
</dbReference>
<dbReference type="InterPro" id="IPR020568">
    <property type="entry name" value="Ribosomal_Su5_D2-typ_SF"/>
</dbReference>
<keyword evidence="4 7" id="KW-0547">Nucleotide-binding</keyword>
<reference evidence="11 12" key="1">
    <citation type="submission" date="2018-07" db="EMBL/GenBank/DDBJ databases">
        <title>Genomic Encyclopedia of Type Strains, Phase IV (KMG-IV): sequencing the most valuable type-strain genomes for metagenomic binning, comparative biology and taxonomic classification.</title>
        <authorList>
            <person name="Goeker M."/>
        </authorList>
    </citation>
    <scope>NUCLEOTIDE SEQUENCE [LARGE SCALE GENOMIC DNA]</scope>
    <source>
        <strain evidence="11 12">DSM 4134</strain>
    </source>
</reference>
<evidence type="ECO:0000256" key="1">
    <source>
        <dbReference type="ARBA" id="ARBA00022605"/>
    </source>
</evidence>
<comment type="pathway">
    <text evidence="7">Amino-acid biosynthesis; L-threonine biosynthesis; L-threonine from L-aspartate: step 4/5.</text>
</comment>
<proteinExistence type="inferred from homology"/>
<dbReference type="EMBL" id="QREG01000004">
    <property type="protein sequence ID" value="REE01056.1"/>
    <property type="molecule type" value="Genomic_DNA"/>
</dbReference>
<evidence type="ECO:0000259" key="9">
    <source>
        <dbReference type="Pfam" id="PF00288"/>
    </source>
</evidence>
<evidence type="ECO:0000256" key="8">
    <source>
        <dbReference type="NCBIfam" id="TIGR00191"/>
    </source>
</evidence>
<dbReference type="PANTHER" id="PTHR20861:SF1">
    <property type="entry name" value="HOMOSERINE KINASE"/>
    <property type="match status" value="1"/>
</dbReference>
<dbReference type="InterPro" id="IPR013750">
    <property type="entry name" value="GHMP_kinase_C_dom"/>
</dbReference>
<dbReference type="GO" id="GO:0005737">
    <property type="term" value="C:cytoplasm"/>
    <property type="evidence" value="ECO:0007669"/>
    <property type="project" value="UniProtKB-SubCell"/>
</dbReference>
<dbReference type="PANTHER" id="PTHR20861">
    <property type="entry name" value="HOMOSERINE/4-DIPHOSPHOCYTIDYL-2-C-METHYL-D-ERYTHRITOL KINASE"/>
    <property type="match status" value="1"/>
</dbReference>
<dbReference type="PIRSF" id="PIRSF000676">
    <property type="entry name" value="Homoser_kin"/>
    <property type="match status" value="1"/>
</dbReference>
<evidence type="ECO:0000259" key="10">
    <source>
        <dbReference type="Pfam" id="PF08544"/>
    </source>
</evidence>
<keyword evidence="1 7" id="KW-0028">Amino-acid biosynthesis</keyword>
<dbReference type="Proteomes" id="UP000256779">
    <property type="component" value="Unassembled WGS sequence"/>
</dbReference>
<feature type="binding site" evidence="7">
    <location>
        <begin position="88"/>
        <end position="98"/>
    </location>
    <ligand>
        <name>ATP</name>
        <dbReference type="ChEBI" id="CHEBI:30616"/>
    </ligand>
</feature>
<feature type="domain" description="GHMP kinase N-terminal" evidence="9">
    <location>
        <begin position="61"/>
        <end position="147"/>
    </location>
</feature>
<keyword evidence="2 7" id="KW-0808">Transferase</keyword>
<dbReference type="Gene3D" id="3.30.230.10">
    <property type="match status" value="1"/>
</dbReference>
<dbReference type="SUPFAM" id="SSF54211">
    <property type="entry name" value="Ribosomal protein S5 domain 2-like"/>
    <property type="match status" value="1"/>
</dbReference>
<dbReference type="PRINTS" id="PR00958">
    <property type="entry name" value="HOMSERKINASE"/>
</dbReference>
<evidence type="ECO:0000256" key="7">
    <source>
        <dbReference type="HAMAP-Rule" id="MF_00384"/>
    </source>
</evidence>
<evidence type="ECO:0000256" key="6">
    <source>
        <dbReference type="ARBA" id="ARBA00022840"/>
    </source>
</evidence>
<dbReference type="SUPFAM" id="SSF55060">
    <property type="entry name" value="GHMP Kinase, C-terminal domain"/>
    <property type="match status" value="1"/>
</dbReference>
<sequence>MKSVKIFSPASVANVGPGYDTFGFAIDGLGDVITLTARDDEQLHILPAEGADLPTDPKNNVATVAIQALLDHLGSKQGMDIHIKKLFKPGSGLGSSASSASGAVFAANELLGRPLAVEALLPFALEGEALASKSYHADNVAPALLGGFQAVRSYDPLELFCIPTPENLSVLIIFPDVQVKTAEAKGLVPKELSVAEAREQWGNIGALIHAMHTSDYDLMRSAITDRIAEPVRKKLIPAYDTVKKAVMEKGAVGFNISGSGPSMFALFKNAEDAQGCQSSIKEIYEKQDLNVLLHLSQINPTGCKVL</sequence>
<dbReference type="Pfam" id="PF00288">
    <property type="entry name" value="GHMP_kinases_N"/>
    <property type="match status" value="1"/>
</dbReference>
<gene>
    <name evidence="7" type="primary">thrB</name>
    <name evidence="11" type="ORF">C7460_10475</name>
</gene>
<evidence type="ECO:0000256" key="4">
    <source>
        <dbReference type="ARBA" id="ARBA00022741"/>
    </source>
</evidence>
<dbReference type="NCBIfam" id="TIGR00191">
    <property type="entry name" value="thrB"/>
    <property type="match status" value="1"/>
</dbReference>
<dbReference type="InterPro" id="IPR036554">
    <property type="entry name" value="GHMP_kinase_C_sf"/>
</dbReference>
<dbReference type="GO" id="GO:0004413">
    <property type="term" value="F:homoserine kinase activity"/>
    <property type="evidence" value="ECO:0007669"/>
    <property type="project" value="UniProtKB-UniRule"/>
</dbReference>
<evidence type="ECO:0000256" key="3">
    <source>
        <dbReference type="ARBA" id="ARBA00022697"/>
    </source>
</evidence>
<accession>A0A3D9L5T6</accession>
<dbReference type="Gene3D" id="3.30.70.890">
    <property type="entry name" value="GHMP kinase, C-terminal domain"/>
    <property type="match status" value="1"/>
</dbReference>
<dbReference type="InterPro" id="IPR000870">
    <property type="entry name" value="Homoserine_kinase"/>
</dbReference>
<name>A0A3D9L5T6_MARFU</name>
<evidence type="ECO:0000256" key="2">
    <source>
        <dbReference type="ARBA" id="ARBA00022679"/>
    </source>
</evidence>
<keyword evidence="7" id="KW-0963">Cytoplasm</keyword>
<protein>
    <recommendedName>
        <fullName evidence="7 8">Homoserine kinase</fullName>
        <shortName evidence="7">HK</shortName>
        <shortName evidence="7">HSK</shortName>
        <ecNumber evidence="7 8">2.7.1.39</ecNumber>
    </recommendedName>
</protein>
<comment type="caution">
    <text evidence="11">The sequence shown here is derived from an EMBL/GenBank/DDBJ whole genome shotgun (WGS) entry which is preliminary data.</text>
</comment>
<keyword evidence="12" id="KW-1185">Reference proteome</keyword>
<dbReference type="AlphaFoldDB" id="A0A3D9L5T6"/>
<keyword evidence="3 7" id="KW-0791">Threonine biosynthesis</keyword>
<organism evidence="11 12">
    <name type="scientific">Marinoscillum furvescens DSM 4134</name>
    <dbReference type="NCBI Taxonomy" id="1122208"/>
    <lineage>
        <taxon>Bacteria</taxon>
        <taxon>Pseudomonadati</taxon>
        <taxon>Bacteroidota</taxon>
        <taxon>Cytophagia</taxon>
        <taxon>Cytophagales</taxon>
        <taxon>Reichenbachiellaceae</taxon>
        <taxon>Marinoscillum</taxon>
    </lineage>
</organism>
<comment type="similarity">
    <text evidence="7">Belongs to the GHMP kinase family. Homoserine kinase subfamily.</text>
</comment>
<dbReference type="GO" id="GO:0009088">
    <property type="term" value="P:threonine biosynthetic process"/>
    <property type="evidence" value="ECO:0007669"/>
    <property type="project" value="UniProtKB-UniRule"/>
</dbReference>
<evidence type="ECO:0000313" key="12">
    <source>
        <dbReference type="Proteomes" id="UP000256779"/>
    </source>
</evidence>
<comment type="subcellular location">
    <subcellularLocation>
        <location evidence="7">Cytoplasm</location>
    </subcellularLocation>
</comment>
<evidence type="ECO:0000256" key="5">
    <source>
        <dbReference type="ARBA" id="ARBA00022777"/>
    </source>
</evidence>
<dbReference type="GO" id="GO:0005524">
    <property type="term" value="F:ATP binding"/>
    <property type="evidence" value="ECO:0007669"/>
    <property type="project" value="UniProtKB-UniRule"/>
</dbReference>
<dbReference type="Pfam" id="PF08544">
    <property type="entry name" value="GHMP_kinases_C"/>
    <property type="match status" value="1"/>
</dbReference>